<accession>A0A9Q1GMK0</accession>
<evidence type="ECO:0000313" key="1">
    <source>
        <dbReference type="EMBL" id="KAJ8423476.1"/>
    </source>
</evidence>
<proteinExistence type="predicted"/>
<protein>
    <submittedName>
        <fullName evidence="1">Uncharacterized protein</fullName>
    </submittedName>
</protein>
<comment type="caution">
    <text evidence="1">The sequence shown here is derived from an EMBL/GenBank/DDBJ whole genome shotgun (WGS) entry which is preliminary data.</text>
</comment>
<keyword evidence="2" id="KW-1185">Reference proteome</keyword>
<sequence length="457" mass="51481">MTEDVSEMADYNWSKAIWSFLVEAIEETKVKIPIKKNLQMHGFAMILQAWFYEHTNLYAHPDEKGMPRNTSWVNLYIGHKYNIAQLISSIKDNQIVHVLEVWELERREATVKAFIDSDDFNAYMEDAQDIISIEGRLRRTREALQIAKKALRLEKEAHNAMKKELEQMRALLVGRGRGDKDDDSQGLCPKLHDADVARAEDVEVSESLGQGMSHEGRNEMDDSAYDTTENVVLRLKCDIQLPSNIAEEGEMHDAGEGSKSSIAKRIRRSPRLQHPSAKQISPYINPGKWRIANVYTSRKRSRKAIAHTSKQQHEEEIGVTRVEVEQVTTRGVAIVPAPTAVQGEKWQGDDEDAGETNIGAEATTAAESTPTVEGCIDNISMLVGASQSSDEPRIVGNIDNKPNDDAANPPIHDVPICPSQDVDKDKFEEWDVTAPVHLKARHEQFRVRTVSYTILHQ</sequence>
<reference evidence="1" key="1">
    <citation type="submission" date="2022-04" db="EMBL/GenBank/DDBJ databases">
        <title>Carnegiea gigantea Genome sequencing and assembly v2.</title>
        <authorList>
            <person name="Copetti D."/>
            <person name="Sanderson M.J."/>
            <person name="Burquez A."/>
            <person name="Wojciechowski M.F."/>
        </authorList>
    </citation>
    <scope>NUCLEOTIDE SEQUENCE</scope>
    <source>
        <strain evidence="1">SGP5-SGP5p</strain>
        <tissue evidence="1">Aerial part</tissue>
    </source>
</reference>
<gene>
    <name evidence="1" type="ORF">Cgig2_013519</name>
</gene>
<name>A0A9Q1GMK0_9CARY</name>
<dbReference type="AlphaFoldDB" id="A0A9Q1GMK0"/>
<dbReference type="Proteomes" id="UP001153076">
    <property type="component" value="Unassembled WGS sequence"/>
</dbReference>
<evidence type="ECO:0000313" key="2">
    <source>
        <dbReference type="Proteomes" id="UP001153076"/>
    </source>
</evidence>
<organism evidence="1 2">
    <name type="scientific">Carnegiea gigantea</name>
    <dbReference type="NCBI Taxonomy" id="171969"/>
    <lineage>
        <taxon>Eukaryota</taxon>
        <taxon>Viridiplantae</taxon>
        <taxon>Streptophyta</taxon>
        <taxon>Embryophyta</taxon>
        <taxon>Tracheophyta</taxon>
        <taxon>Spermatophyta</taxon>
        <taxon>Magnoliopsida</taxon>
        <taxon>eudicotyledons</taxon>
        <taxon>Gunneridae</taxon>
        <taxon>Pentapetalae</taxon>
        <taxon>Caryophyllales</taxon>
        <taxon>Cactineae</taxon>
        <taxon>Cactaceae</taxon>
        <taxon>Cactoideae</taxon>
        <taxon>Echinocereeae</taxon>
        <taxon>Carnegiea</taxon>
    </lineage>
</organism>
<dbReference type="OrthoDB" id="723791at2759"/>
<dbReference type="EMBL" id="JAKOGI010001952">
    <property type="protein sequence ID" value="KAJ8423476.1"/>
    <property type="molecule type" value="Genomic_DNA"/>
</dbReference>